<organism evidence="1 2">
    <name type="scientific">Cyanophage S-TIM5</name>
    <dbReference type="NCBI Taxonomy" id="1137745"/>
    <lineage>
        <taxon>Viruses</taxon>
        <taxon>Duplodnaviria</taxon>
        <taxon>Heunggongvirae</taxon>
        <taxon>Uroviricota</taxon>
        <taxon>Caudoviricetes</taxon>
        <taxon>Aurunvirus</taxon>
        <taxon>Aurunvirus STIM5</taxon>
    </lineage>
</organism>
<dbReference type="Proteomes" id="UP000007178">
    <property type="component" value="Segment"/>
</dbReference>
<protein>
    <submittedName>
        <fullName evidence="1">Uncharacterized protein</fullName>
    </submittedName>
</protein>
<name>A0ACD4B116_9CAUD</name>
<reference evidence="1 2" key="1">
    <citation type="journal article" date="2012" name="Proc. Natl. Acad. Sci. U.S.A.">
        <title>A novel lineage of myoviruses infecting cyanobacteria is widespread in the oceans.</title>
        <authorList>
            <person name="Sabehi G."/>
            <person name="Shaulov L."/>
            <person name="Silver D.H."/>
            <person name="Yanai I."/>
            <person name="Harel A."/>
            <person name="Lindell D."/>
        </authorList>
    </citation>
    <scope>NUCLEOTIDE SEQUENCE [LARGE SCALE GENOMIC DNA]</scope>
</reference>
<keyword evidence="2" id="KW-1185">Reference proteome</keyword>
<sequence length="106" mass="11201">MSLVYSRSGPRDRARGPLGQLADLDGDPLLQALGFLVEHVRALVGCVLAIAEANVGLHVEPLTSFSGEGVEEALLLVGSEREGDGLSLGHSRVRFHESSILQIGVD</sequence>
<accession>A0ACD4B116</accession>
<dbReference type="EMBL" id="JQ245707">
    <property type="protein sequence ID" value="UTS51921.1"/>
    <property type="molecule type" value="Genomic_DNA"/>
</dbReference>
<proteinExistence type="predicted"/>
<evidence type="ECO:0000313" key="1">
    <source>
        <dbReference type="EMBL" id="UTS51921.1"/>
    </source>
</evidence>
<evidence type="ECO:0000313" key="2">
    <source>
        <dbReference type="Proteomes" id="UP000007178"/>
    </source>
</evidence>